<keyword evidence="1" id="KW-0732">Signal</keyword>
<dbReference type="EMBL" id="JAJITD010000001">
    <property type="protein sequence ID" value="MCC8391080.1"/>
    <property type="molecule type" value="Genomic_DNA"/>
</dbReference>
<sequence length="274" mass="29778">MKLATARLSRHAFAFVLAAALPLAAHADRMWLLPSTTELSGNDAWVTVDGAISDTVFAADHAALRLDGLTITAPDGSAVKEQNAITGRYRSVFDAQLPKDGTYRFSVQNRLLFASYKVGDERKRWRGNADAFAKEVPADAQDLQVTENDLRVETFVTRGKADTGALKPSGRGLELVADSHPNELVALTPANFRLMLDGKPAANVKVSVVPGGTRYRDNLDEMTIVTDASGKFAIRFPAPGAYWVGAQVRDDRTSVKQAKERRASYAATFEVLPQ</sequence>
<feature type="chain" id="PRO_5045404442" evidence="1">
    <location>
        <begin position="28"/>
        <end position="274"/>
    </location>
</feature>
<dbReference type="InterPro" id="IPR008969">
    <property type="entry name" value="CarboxyPept-like_regulatory"/>
</dbReference>
<dbReference type="RefSeq" id="WP_230507313.1">
    <property type="nucleotide sequence ID" value="NZ_JAJITD010000001.1"/>
</dbReference>
<protein>
    <submittedName>
        <fullName evidence="2">DUF4198 domain-containing protein</fullName>
    </submittedName>
</protein>
<comment type="caution">
    <text evidence="2">The sequence shown here is derived from an EMBL/GenBank/DDBJ whole genome shotgun (WGS) entry which is preliminary data.</text>
</comment>
<dbReference type="Proteomes" id="UP001431019">
    <property type="component" value="Unassembled WGS sequence"/>
</dbReference>
<evidence type="ECO:0000256" key="1">
    <source>
        <dbReference type="SAM" id="SignalP"/>
    </source>
</evidence>
<reference evidence="2 3" key="1">
    <citation type="submission" date="2021-11" db="EMBL/GenBank/DDBJ databases">
        <authorList>
            <person name="Oh E.-T."/>
            <person name="Kim S.-B."/>
        </authorList>
    </citation>
    <scope>NUCLEOTIDE SEQUENCE [LARGE SCALE GENOMIC DNA]</scope>
    <source>
        <strain evidence="2 3">MMS20-SJTR3</strain>
    </source>
</reference>
<dbReference type="SUPFAM" id="SSF49464">
    <property type="entry name" value="Carboxypeptidase regulatory domain-like"/>
    <property type="match status" value="1"/>
</dbReference>
<evidence type="ECO:0000313" key="2">
    <source>
        <dbReference type="EMBL" id="MCC8391080.1"/>
    </source>
</evidence>
<dbReference type="InterPro" id="IPR019613">
    <property type="entry name" value="DUF4198"/>
</dbReference>
<proteinExistence type="predicted"/>
<dbReference type="Pfam" id="PF10670">
    <property type="entry name" value="DUF4198"/>
    <property type="match status" value="1"/>
</dbReference>
<organism evidence="2 3">
    <name type="scientific">Paraburkholderia sejongensis</name>
    <dbReference type="NCBI Taxonomy" id="2886946"/>
    <lineage>
        <taxon>Bacteria</taxon>
        <taxon>Pseudomonadati</taxon>
        <taxon>Pseudomonadota</taxon>
        <taxon>Betaproteobacteria</taxon>
        <taxon>Burkholderiales</taxon>
        <taxon>Burkholderiaceae</taxon>
        <taxon>Paraburkholderia</taxon>
    </lineage>
</organism>
<evidence type="ECO:0000313" key="3">
    <source>
        <dbReference type="Proteomes" id="UP001431019"/>
    </source>
</evidence>
<accession>A0ABS8JMT8</accession>
<feature type="signal peptide" evidence="1">
    <location>
        <begin position="1"/>
        <end position="27"/>
    </location>
</feature>
<gene>
    <name evidence="2" type="ORF">LJ656_00635</name>
</gene>
<keyword evidence="3" id="KW-1185">Reference proteome</keyword>
<name>A0ABS8JMT8_9BURK</name>